<proteinExistence type="predicted"/>
<dbReference type="Pfam" id="PF01272">
    <property type="entry name" value="GreA_GreB"/>
    <property type="match status" value="1"/>
</dbReference>
<dbReference type="Proteomes" id="UP000612808">
    <property type="component" value="Unassembled WGS sequence"/>
</dbReference>
<dbReference type="GO" id="GO:0032784">
    <property type="term" value="P:regulation of DNA-templated transcription elongation"/>
    <property type="evidence" value="ECO:0007669"/>
    <property type="project" value="InterPro"/>
</dbReference>
<protein>
    <recommendedName>
        <fullName evidence="1">Transcription elongation factor GreA/GreB C-terminal domain-containing protein</fullName>
    </recommendedName>
</protein>
<comment type="caution">
    <text evidence="2">The sequence shown here is derived from an EMBL/GenBank/DDBJ whole genome shotgun (WGS) entry which is preliminary data.</text>
</comment>
<evidence type="ECO:0000259" key="1">
    <source>
        <dbReference type="Pfam" id="PF01272"/>
    </source>
</evidence>
<dbReference type="EMBL" id="BOMB01000003">
    <property type="protein sequence ID" value="GID09748.1"/>
    <property type="molecule type" value="Genomic_DNA"/>
</dbReference>
<dbReference type="InterPro" id="IPR023459">
    <property type="entry name" value="Tscrpt_elong_fac_GreA/B_fam"/>
</dbReference>
<dbReference type="RefSeq" id="WP_203654728.1">
    <property type="nucleotide sequence ID" value="NZ_BAAAZM010000002.1"/>
</dbReference>
<dbReference type="Gene3D" id="3.10.50.30">
    <property type="entry name" value="Transcription elongation factor, GreA/GreB, C-terminal domain"/>
    <property type="match status" value="1"/>
</dbReference>
<evidence type="ECO:0000313" key="3">
    <source>
        <dbReference type="Proteomes" id="UP000612808"/>
    </source>
</evidence>
<dbReference type="SUPFAM" id="SSF54534">
    <property type="entry name" value="FKBP-like"/>
    <property type="match status" value="1"/>
</dbReference>
<feature type="domain" description="Transcription elongation factor GreA/GreB C-terminal" evidence="1">
    <location>
        <begin position="94"/>
        <end position="134"/>
    </location>
</feature>
<dbReference type="InterPro" id="IPR036953">
    <property type="entry name" value="GreA/GreB_C_sf"/>
</dbReference>
<accession>A0A8J3J5I8</accession>
<name>A0A8J3J5I8_9ACTN</name>
<evidence type="ECO:0000313" key="2">
    <source>
        <dbReference type="EMBL" id="GID09748.1"/>
    </source>
</evidence>
<organism evidence="2 3">
    <name type="scientific">Actinocatenispora rupis</name>
    <dbReference type="NCBI Taxonomy" id="519421"/>
    <lineage>
        <taxon>Bacteria</taxon>
        <taxon>Bacillati</taxon>
        <taxon>Actinomycetota</taxon>
        <taxon>Actinomycetes</taxon>
        <taxon>Micromonosporales</taxon>
        <taxon>Micromonosporaceae</taxon>
        <taxon>Actinocatenispora</taxon>
    </lineage>
</organism>
<dbReference type="AlphaFoldDB" id="A0A8J3J5I8"/>
<reference evidence="2" key="1">
    <citation type="submission" date="2021-01" db="EMBL/GenBank/DDBJ databases">
        <title>Whole genome shotgun sequence of Actinocatenispora rupis NBRC 107355.</title>
        <authorList>
            <person name="Komaki H."/>
            <person name="Tamura T."/>
        </authorList>
    </citation>
    <scope>NUCLEOTIDE SEQUENCE</scope>
    <source>
        <strain evidence="2">NBRC 107355</strain>
    </source>
</reference>
<dbReference type="GO" id="GO:0003677">
    <property type="term" value="F:DNA binding"/>
    <property type="evidence" value="ECO:0007669"/>
    <property type="project" value="InterPro"/>
</dbReference>
<dbReference type="InterPro" id="IPR001437">
    <property type="entry name" value="Tscrpt_elong_fac_GreA/B_C"/>
</dbReference>
<dbReference type="PIRSF" id="PIRSF006092">
    <property type="entry name" value="GreA_GreB"/>
    <property type="match status" value="1"/>
</dbReference>
<keyword evidence="3" id="KW-1185">Reference proteome</keyword>
<gene>
    <name evidence="2" type="ORF">Aru02nite_06370</name>
</gene>
<dbReference type="GO" id="GO:0070063">
    <property type="term" value="F:RNA polymerase binding"/>
    <property type="evidence" value="ECO:0007669"/>
    <property type="project" value="InterPro"/>
</dbReference>
<sequence>MGEADRRLREELAELEAQRARLAADLPADRGPGDSADEAQEIGLATEISHLDVRITELRDRLTYGGEPVDGPPLGTSAVLRYPDGSTERLEVAAAPAAGAITQDSPLARALAGHGAGETVTWATPSGRVSARIEEYRTP</sequence>